<proteinExistence type="predicted"/>
<name>A0A7G7YLU3_9CORY</name>
<dbReference type="EMBL" id="CP046883">
    <property type="protein sequence ID" value="QNH95463.1"/>
    <property type="molecule type" value="Genomic_DNA"/>
</dbReference>
<keyword evidence="2" id="KW-1133">Transmembrane helix</keyword>
<feature type="transmembrane region" description="Helical" evidence="2">
    <location>
        <begin position="95"/>
        <end position="119"/>
    </location>
</feature>
<dbReference type="Proteomes" id="UP000515275">
    <property type="component" value="Chromosome"/>
</dbReference>
<dbReference type="RefSeq" id="WP_186276980.1">
    <property type="nucleotide sequence ID" value="NZ_CP046883.1"/>
</dbReference>
<keyword evidence="2" id="KW-0472">Membrane</keyword>
<feature type="transmembrane region" description="Helical" evidence="2">
    <location>
        <begin position="67"/>
        <end position="89"/>
    </location>
</feature>
<sequence>MLRRICSGLSVLGVLLAATNNSARIPAEHATLVLSVFFVLFLWVQIYPLVMTLSGHWGHRRHPVNKMYTFFASLGLVGVLGIIAAVVLSKSGTELILILAGPTMFLGIVGAAVLAFFAAPWKDWAFHDPEDREGKIRSSRIGRAPVEEEGWMNNLVNSESARPKLPTTAPEEKQTKPEA</sequence>
<feature type="transmembrane region" description="Helical" evidence="2">
    <location>
        <begin position="32"/>
        <end position="55"/>
    </location>
</feature>
<feature type="region of interest" description="Disordered" evidence="1">
    <location>
        <begin position="152"/>
        <end position="179"/>
    </location>
</feature>
<accession>A0A7G7YLU3</accession>
<dbReference type="KEGG" id="cans:GP473_00970"/>
<feature type="compositionally biased region" description="Basic and acidic residues" evidence="1">
    <location>
        <begin position="170"/>
        <end position="179"/>
    </location>
</feature>
<protein>
    <submittedName>
        <fullName evidence="3">Uncharacterized protein</fullName>
    </submittedName>
</protein>
<gene>
    <name evidence="3" type="ORF">GP473_00970</name>
</gene>
<reference evidence="3 4" key="1">
    <citation type="submission" date="2019-12" db="EMBL/GenBank/DDBJ databases">
        <title>Corynebacterium sp. nov., isolated from feces of the Anser Albifrons in China.</title>
        <authorList>
            <person name="Liu Q."/>
        </authorList>
    </citation>
    <scope>NUCLEOTIDE SEQUENCE [LARGE SCALE GENOMIC DNA]</scope>
    <source>
        <strain evidence="3 4">23H37-10</strain>
    </source>
</reference>
<evidence type="ECO:0000313" key="4">
    <source>
        <dbReference type="Proteomes" id="UP000515275"/>
    </source>
</evidence>
<keyword evidence="4" id="KW-1185">Reference proteome</keyword>
<evidence type="ECO:0000256" key="2">
    <source>
        <dbReference type="SAM" id="Phobius"/>
    </source>
</evidence>
<dbReference type="AlphaFoldDB" id="A0A7G7YLU3"/>
<evidence type="ECO:0000256" key="1">
    <source>
        <dbReference type="SAM" id="MobiDB-lite"/>
    </source>
</evidence>
<evidence type="ECO:0000313" key="3">
    <source>
        <dbReference type="EMBL" id="QNH95463.1"/>
    </source>
</evidence>
<organism evidence="3 4">
    <name type="scientific">Corynebacterium anserum</name>
    <dbReference type="NCBI Taxonomy" id="2684406"/>
    <lineage>
        <taxon>Bacteria</taxon>
        <taxon>Bacillati</taxon>
        <taxon>Actinomycetota</taxon>
        <taxon>Actinomycetes</taxon>
        <taxon>Mycobacteriales</taxon>
        <taxon>Corynebacteriaceae</taxon>
        <taxon>Corynebacterium</taxon>
    </lineage>
</organism>
<keyword evidence="2" id="KW-0812">Transmembrane</keyword>